<reference evidence="7 8" key="1">
    <citation type="submission" date="2023-11" db="EMBL/GenBank/DDBJ databases">
        <title>Halocaridina rubra genome assembly.</title>
        <authorList>
            <person name="Smith C."/>
        </authorList>
    </citation>
    <scope>NUCLEOTIDE SEQUENCE [LARGE SCALE GENOMIC DNA]</scope>
    <source>
        <strain evidence="7">EP-1</strain>
        <tissue evidence="7">Whole</tissue>
    </source>
</reference>
<evidence type="ECO:0000313" key="7">
    <source>
        <dbReference type="EMBL" id="KAK7067656.1"/>
    </source>
</evidence>
<keyword evidence="8" id="KW-1185">Reference proteome</keyword>
<evidence type="ECO:0000256" key="3">
    <source>
        <dbReference type="ARBA" id="ARBA00022737"/>
    </source>
</evidence>
<sequence>MLFQLLVLWTLLEGVLLCPRECRCSLDECGRRGIRCENGGMKDPLPVMNMGTDTQVLVISAPHYNPNTLTLGPIFKGLKQLEEVQITRSSIPALGAHSFWGLHKLHVLNLTRNHISVLMDTNFRGADALRHLDLSYNRIQSVPSAVFRHVRHLRSLNLSNNVVPDLVSRVFFGLARLQHLDLSFNPVGELPADRFSDVPDLKKLFCSGCGLMSISNTLLQTLPELRELDLSNNRLTEIPPGIALSFLPHLVYLNLNGNHITFVERGSISGSLITHLRLAHNRISRLEGYSLSNSSLKHLDLAYNRLAHIELQALDEILPELHEINLSGNSLHEDELLSILPKAHQLRHLGLGDMGLTRLPPGLLYHSRHLHHLNLSANYLTSLPKEVLYNAQHLYSLDLSHNAFRGLDKSLTAAFTAQSGLRILRLEENPWQCDTCHILPLLQWLQDAPDQESGCSEPRVWTCLKCAGPKGVKGLELAMLPKGDLPACPYTTPPPELIWTTWIEPGFNDMTEEPELPRGQLTRLEDADLGWTIEKLITEELYLVIVAGCALVLLLLAVIIIAVVLYNKNSAFYYTYEGHSKKKEKIRISDKLKNCNGPSVDSPMKSKPDATIDAINELTDIVDSRDAHDDGHITDNVPDINYIPNNTNNINHSPVHNHSANLIHSPDINHKASVNTEDIVSLDHISTAKNNQIPSIIADSQYWHIKIVNGTIVCISLVS</sequence>
<dbReference type="SMART" id="SM00369">
    <property type="entry name" value="LRR_TYP"/>
    <property type="match status" value="12"/>
</dbReference>
<dbReference type="Proteomes" id="UP001381693">
    <property type="component" value="Unassembled WGS sequence"/>
</dbReference>
<dbReference type="PANTHER" id="PTHR24366:SF96">
    <property type="entry name" value="LEUCINE RICH REPEAT CONTAINING 53"/>
    <property type="match status" value="1"/>
</dbReference>
<evidence type="ECO:0000256" key="1">
    <source>
        <dbReference type="ARBA" id="ARBA00022614"/>
    </source>
</evidence>
<dbReference type="PANTHER" id="PTHR24366">
    <property type="entry name" value="IG(IMMUNOGLOBULIN) AND LRR(LEUCINE RICH REPEAT) DOMAINS"/>
    <property type="match status" value="1"/>
</dbReference>
<dbReference type="InterPro" id="IPR032675">
    <property type="entry name" value="LRR_dom_sf"/>
</dbReference>
<dbReference type="FunFam" id="3.80.10.10:FF:001164">
    <property type="entry name" value="GH01279p"/>
    <property type="match status" value="1"/>
</dbReference>
<feature type="chain" id="PRO_5042822673" description="LRRCT domain-containing protein" evidence="5">
    <location>
        <begin position="18"/>
        <end position="719"/>
    </location>
</feature>
<organism evidence="7 8">
    <name type="scientific">Halocaridina rubra</name>
    <name type="common">Hawaiian red shrimp</name>
    <dbReference type="NCBI Taxonomy" id="373956"/>
    <lineage>
        <taxon>Eukaryota</taxon>
        <taxon>Metazoa</taxon>
        <taxon>Ecdysozoa</taxon>
        <taxon>Arthropoda</taxon>
        <taxon>Crustacea</taxon>
        <taxon>Multicrustacea</taxon>
        <taxon>Malacostraca</taxon>
        <taxon>Eumalacostraca</taxon>
        <taxon>Eucarida</taxon>
        <taxon>Decapoda</taxon>
        <taxon>Pleocyemata</taxon>
        <taxon>Caridea</taxon>
        <taxon>Atyoidea</taxon>
        <taxon>Atyidae</taxon>
        <taxon>Halocaridina</taxon>
    </lineage>
</organism>
<keyword evidence="4" id="KW-0472">Membrane</keyword>
<evidence type="ECO:0000256" key="2">
    <source>
        <dbReference type="ARBA" id="ARBA00022729"/>
    </source>
</evidence>
<proteinExistence type="predicted"/>
<dbReference type="Pfam" id="PF13516">
    <property type="entry name" value="LRR_6"/>
    <property type="match status" value="1"/>
</dbReference>
<keyword evidence="1" id="KW-0433">Leucine-rich repeat</keyword>
<dbReference type="EMBL" id="JAXCGZ010017871">
    <property type="protein sequence ID" value="KAK7067656.1"/>
    <property type="molecule type" value="Genomic_DNA"/>
</dbReference>
<protein>
    <recommendedName>
        <fullName evidence="6">LRRCT domain-containing protein</fullName>
    </recommendedName>
</protein>
<dbReference type="InterPro" id="IPR003591">
    <property type="entry name" value="Leu-rich_rpt_typical-subtyp"/>
</dbReference>
<evidence type="ECO:0000256" key="5">
    <source>
        <dbReference type="SAM" id="SignalP"/>
    </source>
</evidence>
<evidence type="ECO:0000313" key="8">
    <source>
        <dbReference type="Proteomes" id="UP001381693"/>
    </source>
</evidence>
<feature type="signal peptide" evidence="5">
    <location>
        <begin position="1"/>
        <end position="17"/>
    </location>
</feature>
<dbReference type="Gene3D" id="3.80.10.10">
    <property type="entry name" value="Ribonuclease Inhibitor"/>
    <property type="match status" value="3"/>
</dbReference>
<name>A0AAN8ZT85_HALRR</name>
<evidence type="ECO:0000256" key="4">
    <source>
        <dbReference type="SAM" id="Phobius"/>
    </source>
</evidence>
<dbReference type="InterPro" id="IPR001611">
    <property type="entry name" value="Leu-rich_rpt"/>
</dbReference>
<keyword evidence="4" id="KW-1133">Transmembrane helix</keyword>
<dbReference type="Pfam" id="PF13855">
    <property type="entry name" value="LRR_8"/>
    <property type="match status" value="4"/>
</dbReference>
<keyword evidence="2 5" id="KW-0732">Signal</keyword>
<dbReference type="InterPro" id="IPR000483">
    <property type="entry name" value="Cys-rich_flank_reg_C"/>
</dbReference>
<feature type="transmembrane region" description="Helical" evidence="4">
    <location>
        <begin position="541"/>
        <end position="566"/>
    </location>
</feature>
<comment type="caution">
    <text evidence="7">The sequence shown here is derived from an EMBL/GenBank/DDBJ whole genome shotgun (WGS) entry which is preliminary data.</text>
</comment>
<dbReference type="PROSITE" id="PS51450">
    <property type="entry name" value="LRR"/>
    <property type="match status" value="4"/>
</dbReference>
<evidence type="ECO:0000259" key="6">
    <source>
        <dbReference type="SMART" id="SM00082"/>
    </source>
</evidence>
<accession>A0AAN8ZT85</accession>
<feature type="domain" description="LRRCT" evidence="6">
    <location>
        <begin position="429"/>
        <end position="489"/>
    </location>
</feature>
<dbReference type="SUPFAM" id="SSF52058">
    <property type="entry name" value="L domain-like"/>
    <property type="match status" value="1"/>
</dbReference>
<gene>
    <name evidence="7" type="ORF">SK128_019339</name>
</gene>
<keyword evidence="4" id="KW-0812">Transmembrane</keyword>
<dbReference type="AlphaFoldDB" id="A0AAN8ZT85"/>
<keyword evidence="3" id="KW-0677">Repeat</keyword>
<dbReference type="PRINTS" id="PR00019">
    <property type="entry name" value="LEURICHRPT"/>
</dbReference>
<dbReference type="SMART" id="SM00082">
    <property type="entry name" value="LRRCT"/>
    <property type="match status" value="1"/>
</dbReference>